<dbReference type="PANTHER" id="PTHR32234:SF0">
    <property type="entry name" value="THIOL:DISULFIDE INTERCHANGE PROTEIN DSBD"/>
    <property type="match status" value="1"/>
</dbReference>
<dbReference type="PANTHER" id="PTHR32234">
    <property type="entry name" value="THIOL:DISULFIDE INTERCHANGE PROTEIN DSBD"/>
    <property type="match status" value="1"/>
</dbReference>
<evidence type="ECO:0000256" key="8">
    <source>
        <dbReference type="ARBA" id="ARBA00022748"/>
    </source>
</evidence>
<name>A0ABY5UQ77_9GAMM</name>
<keyword evidence="9 18" id="KW-0249">Electron transport</keyword>
<keyword evidence="11 18" id="KW-0560">Oxidoreductase</keyword>
<dbReference type="InterPro" id="IPR036249">
    <property type="entry name" value="Thioredoxin-like_sf"/>
</dbReference>
<accession>A0ABY5UQ77</accession>
<feature type="transmembrane region" description="Helical" evidence="18">
    <location>
        <begin position="186"/>
        <end position="213"/>
    </location>
</feature>
<comment type="similarity">
    <text evidence="2 18">Belongs to the thioredoxin family. DsbD subfamily.</text>
</comment>
<reference evidence="20" key="1">
    <citation type="submission" date="2022-08" db="EMBL/GenBank/DDBJ databases">
        <authorList>
            <person name="Bogun A."/>
            <person name="Kislichkina A."/>
            <person name="Solomentsev V."/>
            <person name="Skryabin Y."/>
            <person name="Sizova A."/>
            <person name="Platonov M."/>
            <person name="Dentovskaya S."/>
        </authorList>
    </citation>
    <scope>NUCLEOTIDE SEQUENCE</scope>
    <source>
        <strain evidence="20">SCPM-O-B-7604</strain>
    </source>
</reference>
<evidence type="ECO:0000256" key="11">
    <source>
        <dbReference type="ARBA" id="ARBA00023002"/>
    </source>
</evidence>
<dbReference type="InterPro" id="IPR003834">
    <property type="entry name" value="Cyt_c_assmbl_TM_dom"/>
</dbReference>
<keyword evidence="15 18" id="KW-0676">Redox-active center</keyword>
<evidence type="ECO:0000259" key="19">
    <source>
        <dbReference type="PROSITE" id="PS51352"/>
    </source>
</evidence>
<dbReference type="Gene3D" id="2.60.40.1250">
    <property type="entry name" value="Thiol:disulfide interchange protein DsbD, N-terminal domain"/>
    <property type="match status" value="1"/>
</dbReference>
<proteinExistence type="inferred from homology"/>
<evidence type="ECO:0000256" key="4">
    <source>
        <dbReference type="ARBA" id="ARBA00022475"/>
    </source>
</evidence>
<keyword evidence="8 18" id="KW-0201">Cytochrome c-type biogenesis</keyword>
<dbReference type="SUPFAM" id="SSF52833">
    <property type="entry name" value="Thioredoxin-like"/>
    <property type="match status" value="1"/>
</dbReference>
<evidence type="ECO:0000256" key="15">
    <source>
        <dbReference type="ARBA" id="ARBA00023284"/>
    </source>
</evidence>
<evidence type="ECO:0000256" key="9">
    <source>
        <dbReference type="ARBA" id="ARBA00022982"/>
    </source>
</evidence>
<dbReference type="NCBIfam" id="NF001419">
    <property type="entry name" value="PRK00293.1"/>
    <property type="match status" value="1"/>
</dbReference>
<comment type="subcellular location">
    <subcellularLocation>
        <location evidence="1 18">Cell inner membrane</location>
        <topology evidence="1 18">Multi-pass membrane protein</topology>
    </subcellularLocation>
</comment>
<dbReference type="RefSeq" id="WP_050152038.1">
    <property type="nucleotide sequence ID" value="NZ_CP104006.1"/>
</dbReference>
<evidence type="ECO:0000256" key="18">
    <source>
        <dbReference type="HAMAP-Rule" id="MF_00399"/>
    </source>
</evidence>
<feature type="transmembrane region" description="Helical" evidence="18">
    <location>
        <begin position="347"/>
        <end position="366"/>
    </location>
</feature>
<evidence type="ECO:0000256" key="16">
    <source>
        <dbReference type="ARBA" id="ARBA00047388"/>
    </source>
</evidence>
<feature type="domain" description="Thioredoxin" evidence="19">
    <location>
        <begin position="443"/>
        <end position="583"/>
    </location>
</feature>
<comment type="function">
    <text evidence="18">Required to facilitate the formation of correct disulfide bonds in some periplasmic proteins and for the assembly of the periplasmic c-type cytochromes. Acts by transferring electrons from cytoplasmic thioredoxin to the periplasm. This transfer involves a cascade of disulfide bond formation and reduction steps.</text>
</comment>
<dbReference type="EMBL" id="CP104006">
    <property type="protein sequence ID" value="UWM45629.1"/>
    <property type="molecule type" value="Genomic_DNA"/>
</dbReference>
<comment type="catalytic activity">
    <reaction evidence="17 18">
        <text>[protein]-dithiol + NADP(+) = [protein]-disulfide + NADPH + H(+)</text>
        <dbReference type="Rhea" id="RHEA:18753"/>
        <dbReference type="Rhea" id="RHEA-COMP:10593"/>
        <dbReference type="Rhea" id="RHEA-COMP:10594"/>
        <dbReference type="ChEBI" id="CHEBI:15378"/>
        <dbReference type="ChEBI" id="CHEBI:29950"/>
        <dbReference type="ChEBI" id="CHEBI:50058"/>
        <dbReference type="ChEBI" id="CHEBI:57783"/>
        <dbReference type="ChEBI" id="CHEBI:58349"/>
        <dbReference type="EC" id="1.8.1.8"/>
    </reaction>
</comment>
<evidence type="ECO:0000313" key="21">
    <source>
        <dbReference type="Proteomes" id="UP001057860"/>
    </source>
</evidence>
<evidence type="ECO:0000313" key="20">
    <source>
        <dbReference type="EMBL" id="UWM45629.1"/>
    </source>
</evidence>
<feature type="transmembrane region" description="Helical" evidence="18">
    <location>
        <begin position="378"/>
        <end position="395"/>
    </location>
</feature>
<dbReference type="Pfam" id="PF02683">
    <property type="entry name" value="DsbD_TM"/>
    <property type="match status" value="1"/>
</dbReference>
<feature type="chain" id="PRO_5044941409" description="Thiol:disulfide interchange protein DsbD" evidence="18">
    <location>
        <begin position="25"/>
        <end position="583"/>
    </location>
</feature>
<dbReference type="PROSITE" id="PS00194">
    <property type="entry name" value="THIOREDOXIN_1"/>
    <property type="match status" value="1"/>
</dbReference>
<feature type="signal peptide" evidence="18">
    <location>
        <begin position="1"/>
        <end position="24"/>
    </location>
</feature>
<dbReference type="InterPro" id="IPR035671">
    <property type="entry name" value="DsbD_gamma"/>
</dbReference>
<dbReference type="InterPro" id="IPR013766">
    <property type="entry name" value="Thioredoxin_domain"/>
</dbReference>
<dbReference type="SUPFAM" id="SSF74863">
    <property type="entry name" value="Thiol:disulfide interchange protein DsbD, N-terminal domain (DsbD-alpha)"/>
    <property type="match status" value="1"/>
</dbReference>
<protein>
    <recommendedName>
        <fullName evidence="18">Thiol:disulfide interchange protein DsbD</fullName>
        <ecNumber evidence="18">1.8.1.8</ecNumber>
    </recommendedName>
    <alternativeName>
        <fullName evidence="18">Protein-disulfide reductase</fullName>
        <shortName evidence="18">Disulfide reductase</shortName>
    </alternativeName>
</protein>
<feature type="disulfide bond" description="Redox-active" evidence="18">
    <location>
        <begin position="498"/>
        <end position="501"/>
    </location>
</feature>
<keyword evidence="14 18" id="KW-1015">Disulfide bond</keyword>
<evidence type="ECO:0000256" key="3">
    <source>
        <dbReference type="ARBA" id="ARBA00022448"/>
    </source>
</evidence>
<dbReference type="PROSITE" id="PS51352">
    <property type="entry name" value="THIOREDOXIN_2"/>
    <property type="match status" value="1"/>
</dbReference>
<evidence type="ECO:0000256" key="7">
    <source>
        <dbReference type="ARBA" id="ARBA00022729"/>
    </source>
</evidence>
<dbReference type="Proteomes" id="UP001057860">
    <property type="component" value="Chromosome"/>
</dbReference>
<keyword evidence="3 18" id="KW-0813">Transport</keyword>
<keyword evidence="21" id="KW-1185">Reference proteome</keyword>
<evidence type="ECO:0000256" key="13">
    <source>
        <dbReference type="ARBA" id="ARBA00023136"/>
    </source>
</evidence>
<comment type="catalytic activity">
    <reaction evidence="16 18">
        <text>[protein]-dithiol + NAD(+) = [protein]-disulfide + NADH + H(+)</text>
        <dbReference type="Rhea" id="RHEA:18749"/>
        <dbReference type="Rhea" id="RHEA-COMP:10593"/>
        <dbReference type="Rhea" id="RHEA-COMP:10594"/>
        <dbReference type="ChEBI" id="CHEBI:15378"/>
        <dbReference type="ChEBI" id="CHEBI:29950"/>
        <dbReference type="ChEBI" id="CHEBI:50058"/>
        <dbReference type="ChEBI" id="CHEBI:57540"/>
        <dbReference type="ChEBI" id="CHEBI:57945"/>
        <dbReference type="EC" id="1.8.1.8"/>
    </reaction>
</comment>
<dbReference type="Gene3D" id="3.40.30.10">
    <property type="entry name" value="Glutaredoxin"/>
    <property type="match status" value="1"/>
</dbReference>
<organism evidence="20 21">
    <name type="scientific">Yersinia alsatica</name>
    <dbReference type="NCBI Taxonomy" id="2890317"/>
    <lineage>
        <taxon>Bacteria</taxon>
        <taxon>Pseudomonadati</taxon>
        <taxon>Pseudomonadota</taxon>
        <taxon>Gammaproteobacteria</taxon>
        <taxon>Enterobacterales</taxon>
        <taxon>Yersiniaceae</taxon>
        <taxon>Yersinia</taxon>
    </lineage>
</organism>
<dbReference type="Pfam" id="PF11412">
    <property type="entry name" value="DsbD_N"/>
    <property type="match status" value="1"/>
</dbReference>
<dbReference type="CDD" id="cd02953">
    <property type="entry name" value="DsbDgamma"/>
    <property type="match status" value="1"/>
</dbReference>
<dbReference type="EC" id="1.8.1.8" evidence="18"/>
<keyword evidence="5 18" id="KW-0997">Cell inner membrane</keyword>
<dbReference type="HAMAP" id="MF_00399">
    <property type="entry name" value="DbsD"/>
    <property type="match status" value="1"/>
</dbReference>
<feature type="disulfide bond" description="Redox-active" evidence="18">
    <location>
        <begin position="200"/>
        <end position="322"/>
    </location>
</feature>
<feature type="transmembrane region" description="Helical" evidence="18">
    <location>
        <begin position="304"/>
        <end position="335"/>
    </location>
</feature>
<keyword evidence="4 18" id="KW-1003">Cell membrane</keyword>
<keyword evidence="13 18" id="KW-0472">Membrane</keyword>
<dbReference type="Pfam" id="PF13899">
    <property type="entry name" value="Thioredoxin_7"/>
    <property type="match status" value="1"/>
</dbReference>
<dbReference type="InterPro" id="IPR028250">
    <property type="entry name" value="DsbDN"/>
</dbReference>
<keyword evidence="7 18" id="KW-0732">Signal</keyword>
<feature type="transmembrane region" description="Helical" evidence="18">
    <location>
        <begin position="261"/>
        <end position="283"/>
    </location>
</feature>
<keyword evidence="6 18" id="KW-0812">Transmembrane</keyword>
<evidence type="ECO:0000256" key="12">
    <source>
        <dbReference type="ARBA" id="ARBA00023027"/>
    </source>
</evidence>
<evidence type="ECO:0000256" key="2">
    <source>
        <dbReference type="ARBA" id="ARBA00007241"/>
    </source>
</evidence>
<dbReference type="GeneID" id="75138705"/>
<evidence type="ECO:0000256" key="14">
    <source>
        <dbReference type="ARBA" id="ARBA00023157"/>
    </source>
</evidence>
<evidence type="ECO:0000256" key="10">
    <source>
        <dbReference type="ARBA" id="ARBA00022989"/>
    </source>
</evidence>
<evidence type="ECO:0000256" key="5">
    <source>
        <dbReference type="ARBA" id="ARBA00022519"/>
    </source>
</evidence>
<gene>
    <name evidence="18" type="primary">dsbD</name>
    <name evidence="20" type="ORF">N0H69_01860</name>
</gene>
<evidence type="ECO:0000256" key="17">
    <source>
        <dbReference type="ARBA" id="ARBA00047804"/>
    </source>
</evidence>
<feature type="disulfide bond" description="Redox-active" evidence="18">
    <location>
        <begin position="134"/>
        <end position="140"/>
    </location>
</feature>
<dbReference type="InterPro" id="IPR017937">
    <property type="entry name" value="Thioredoxin_CS"/>
</dbReference>
<dbReference type="InterPro" id="IPR036929">
    <property type="entry name" value="DsbDN_sf"/>
</dbReference>
<evidence type="ECO:0000256" key="6">
    <source>
        <dbReference type="ARBA" id="ARBA00022692"/>
    </source>
</evidence>
<keyword evidence="12 18" id="KW-0520">NAD</keyword>
<keyword evidence="10 18" id="KW-1133">Transmembrane helix</keyword>
<sequence length="583" mass="63361" precursor="true">MAQRFITLILLLCSVLLAPHSAQASLFGEKSSFGQQSSQSRFIPVDQAFAFDFRQQGDQLTLSWQIHPDYYLYRQQIKIVPQNASLGTFTLPEGIAHHDEFYGEVAIFKQQLTLKIPIMQAGEQASVSVTYQGCAEAGFCYPPETRVVPLSAVIAGSSAATGTEAVVSPAANNVAPVPAELPFSPLWALLIGIGIAFTPCVLPMYPLISAIILGREKPHSQRRILLLAVVYVQGMALTYTLLGLVVAAAGLQFQAALQHPYVLIGLSILFVLLALSMFGLYSLQLPSSLQTRLVQWSSTQRGGSLAGVFAMGALAGLICSPCTTAPLSAILLYIAQSGNMLAGGGTLYLYALGMGIPLVIVTLFGNKLLPRSGPWMQYVKEAFGFVILALPVFLLERVLGDVWGLRLWSLLAIAFFGWAFVLSLKAHSGWARVCQLLLLAALLIAARPLQDWAFGSNTQQSEIKHLAFKQVADLPQLQAALAQARGKPVMLDLYADWCVACKEFEKYTFSDEQVQRQLANTVLLQADVTANNAEHAALLKQLNVLGLPTILFFDAQGNEVSDARVTGFMNATEFLQHLQNKTR</sequence>
<dbReference type="InterPro" id="IPR022910">
    <property type="entry name" value="Thiol_diS_interchange_DbsD"/>
</dbReference>
<evidence type="ECO:0000256" key="1">
    <source>
        <dbReference type="ARBA" id="ARBA00004429"/>
    </source>
</evidence>
<feature type="transmembrane region" description="Helical" evidence="18">
    <location>
        <begin position="225"/>
        <end position="249"/>
    </location>
</feature>
<feature type="transmembrane region" description="Helical" evidence="18">
    <location>
        <begin position="407"/>
        <end position="424"/>
    </location>
</feature>